<dbReference type="EMBL" id="BMED01000004">
    <property type="protein sequence ID" value="GGC87094.1"/>
    <property type="molecule type" value="Genomic_DNA"/>
</dbReference>
<dbReference type="Proteomes" id="UP000637423">
    <property type="component" value="Unassembled WGS sequence"/>
</dbReference>
<evidence type="ECO:0000313" key="2">
    <source>
        <dbReference type="EMBL" id="GGC87094.1"/>
    </source>
</evidence>
<reference evidence="2" key="1">
    <citation type="journal article" date="2014" name="Int. J. Syst. Evol. Microbiol.">
        <title>Complete genome sequence of Corynebacterium casei LMG S-19264T (=DSM 44701T), isolated from a smear-ripened cheese.</title>
        <authorList>
            <consortium name="US DOE Joint Genome Institute (JGI-PGF)"/>
            <person name="Walter F."/>
            <person name="Albersmeier A."/>
            <person name="Kalinowski J."/>
            <person name="Ruckert C."/>
        </authorList>
    </citation>
    <scope>NUCLEOTIDE SEQUENCE</scope>
    <source>
        <strain evidence="2">CGMCC 1.10998</strain>
    </source>
</reference>
<sequence length="78" mass="8846">MGDLGLLMEIAKRLNIYRNTVRRPLCSEIIEPAYTGVNPPAPFIQTPSSFQADSRSRRPYPVKTETQLQASEQRARVN</sequence>
<proteinExistence type="predicted"/>
<comment type="caution">
    <text evidence="2">The sequence shown here is derived from an EMBL/GenBank/DDBJ whole genome shotgun (WGS) entry which is preliminary data.</text>
</comment>
<evidence type="ECO:0000313" key="3">
    <source>
        <dbReference type="Proteomes" id="UP000637423"/>
    </source>
</evidence>
<dbReference type="AlphaFoldDB" id="A0A916XMK0"/>
<feature type="region of interest" description="Disordered" evidence="1">
    <location>
        <begin position="40"/>
        <end position="78"/>
    </location>
</feature>
<name>A0A916XMK0_9BURK</name>
<protein>
    <submittedName>
        <fullName evidence="2">Uncharacterized protein</fullName>
    </submittedName>
</protein>
<gene>
    <name evidence="2" type="ORF">GCM10011396_37970</name>
</gene>
<accession>A0A916XMK0</accession>
<keyword evidence="3" id="KW-1185">Reference proteome</keyword>
<evidence type="ECO:0000256" key="1">
    <source>
        <dbReference type="SAM" id="MobiDB-lite"/>
    </source>
</evidence>
<reference evidence="2" key="2">
    <citation type="submission" date="2020-09" db="EMBL/GenBank/DDBJ databases">
        <authorList>
            <person name="Sun Q."/>
            <person name="Zhou Y."/>
        </authorList>
    </citation>
    <scope>NUCLEOTIDE SEQUENCE</scope>
    <source>
        <strain evidence="2">CGMCC 1.10998</strain>
    </source>
</reference>
<organism evidence="2 3">
    <name type="scientific">Undibacterium terreum</name>
    <dbReference type="NCBI Taxonomy" id="1224302"/>
    <lineage>
        <taxon>Bacteria</taxon>
        <taxon>Pseudomonadati</taxon>
        <taxon>Pseudomonadota</taxon>
        <taxon>Betaproteobacteria</taxon>
        <taxon>Burkholderiales</taxon>
        <taxon>Oxalobacteraceae</taxon>
        <taxon>Undibacterium</taxon>
    </lineage>
</organism>